<feature type="domain" description="AMP-binding enzyme C-terminal" evidence="2">
    <location>
        <begin position="420"/>
        <end position="495"/>
    </location>
</feature>
<dbReference type="InterPro" id="IPR042099">
    <property type="entry name" value="ANL_N_sf"/>
</dbReference>
<dbReference type="InterPro" id="IPR025110">
    <property type="entry name" value="AMP-bd_C"/>
</dbReference>
<dbReference type="InterPro" id="IPR050237">
    <property type="entry name" value="ATP-dep_AMP-bd_enzyme"/>
</dbReference>
<feature type="domain" description="AMP-dependent synthetase/ligase" evidence="1">
    <location>
        <begin position="18"/>
        <end position="370"/>
    </location>
</feature>
<dbReference type="Proteomes" id="UP001595613">
    <property type="component" value="Unassembled WGS sequence"/>
</dbReference>
<evidence type="ECO:0000259" key="2">
    <source>
        <dbReference type="Pfam" id="PF13193"/>
    </source>
</evidence>
<evidence type="ECO:0000313" key="4">
    <source>
        <dbReference type="Proteomes" id="UP001595613"/>
    </source>
</evidence>
<proteinExistence type="predicted"/>
<keyword evidence="4" id="KW-1185">Reference proteome</keyword>
<dbReference type="InterPro" id="IPR000873">
    <property type="entry name" value="AMP-dep_synth/lig_dom"/>
</dbReference>
<organism evidence="3 4">
    <name type="scientific">Devosia honganensis</name>
    <dbReference type="NCBI Taxonomy" id="1610527"/>
    <lineage>
        <taxon>Bacteria</taxon>
        <taxon>Pseudomonadati</taxon>
        <taxon>Pseudomonadota</taxon>
        <taxon>Alphaproteobacteria</taxon>
        <taxon>Hyphomicrobiales</taxon>
        <taxon>Devosiaceae</taxon>
        <taxon>Devosia</taxon>
    </lineage>
</organism>
<evidence type="ECO:0000259" key="1">
    <source>
        <dbReference type="Pfam" id="PF00501"/>
    </source>
</evidence>
<dbReference type="Pfam" id="PF13193">
    <property type="entry name" value="AMP-binding_C"/>
    <property type="match status" value="1"/>
</dbReference>
<dbReference type="SUPFAM" id="SSF56801">
    <property type="entry name" value="Acetyl-CoA synthetase-like"/>
    <property type="match status" value="1"/>
</dbReference>
<protein>
    <submittedName>
        <fullName evidence="3">Class I adenylate-forming enzyme family protein</fullName>
    </submittedName>
</protein>
<gene>
    <name evidence="3" type="ORF">ACFOOL_02230</name>
</gene>
<dbReference type="EMBL" id="JBHRYD010000001">
    <property type="protein sequence ID" value="MFC3703572.1"/>
    <property type="molecule type" value="Genomic_DNA"/>
</dbReference>
<name>A0ABV7WWH4_9HYPH</name>
<dbReference type="PANTHER" id="PTHR43767">
    <property type="entry name" value="LONG-CHAIN-FATTY-ACID--COA LIGASE"/>
    <property type="match status" value="1"/>
</dbReference>
<dbReference type="PANTHER" id="PTHR43767:SF1">
    <property type="entry name" value="NONRIBOSOMAL PEPTIDE SYNTHASE PES1 (EUROFUNG)-RELATED"/>
    <property type="match status" value="1"/>
</dbReference>
<reference evidence="4" key="1">
    <citation type="journal article" date="2019" name="Int. J. Syst. Evol. Microbiol.">
        <title>The Global Catalogue of Microorganisms (GCM) 10K type strain sequencing project: providing services to taxonomists for standard genome sequencing and annotation.</title>
        <authorList>
            <consortium name="The Broad Institute Genomics Platform"/>
            <consortium name="The Broad Institute Genome Sequencing Center for Infectious Disease"/>
            <person name="Wu L."/>
            <person name="Ma J."/>
        </authorList>
    </citation>
    <scope>NUCLEOTIDE SEQUENCE [LARGE SCALE GENOMIC DNA]</scope>
    <source>
        <strain evidence="4">KCTC 42281</strain>
    </source>
</reference>
<dbReference type="Gene3D" id="3.40.50.12780">
    <property type="entry name" value="N-terminal domain of ligase-like"/>
    <property type="match status" value="1"/>
</dbReference>
<accession>A0ABV7WWH4</accession>
<comment type="caution">
    <text evidence="3">The sequence shown here is derived from an EMBL/GenBank/DDBJ whole genome shotgun (WGS) entry which is preliminary data.</text>
</comment>
<dbReference type="InterPro" id="IPR045851">
    <property type="entry name" value="AMP-bd_C_sf"/>
</dbReference>
<dbReference type="RefSeq" id="WP_380094482.1">
    <property type="nucleotide sequence ID" value="NZ_JBHRYD010000001.1"/>
</dbReference>
<evidence type="ECO:0000313" key="3">
    <source>
        <dbReference type="EMBL" id="MFC3703572.1"/>
    </source>
</evidence>
<sequence>MFVRPGANLSVTIPDGIRAAASRTPGKIALVERDRQLSYASLIGRIDRVSNLAVHFGLAHGERAAVLMANRLEYVELVLGLSSAGVSAVTIGPASSAAEIAFILNDCTPRLLFVSPELEERARESGLDGVERLIVMGEDYEALLAEAAARPCPVATNAEDIFMITYTSGATGTPKGVMLSHRARVNSFHAMASGHSCYSPHDLALATTPMFHGAGFMMAAAPLFFGGACEIIPRFDIEELMRAFDRTRASSVYMVPSHFSALFAADIPRDRYDTSALKAIISGTAPLAQATKEQIIDYFGPGKLFERYGSTEASIVSTLRPEDQLRKIKCVGQPFPMTHVRILDPEGNEVPAGTPGELYSTSPMMYSGYWNRPGLAEKSARGDWITAGDIAMLDEEGYLYLIDRKSEMIISGGENIYPREIEEVLLAHPAVAECGVTGVPHDYWGEAVTAFVVLRAGRTVSSEELQRHLGLTLARFKLPKAIHFVPDLPRNSMGKVLRRTLRDGSWTPGTP</sequence>
<dbReference type="Pfam" id="PF00501">
    <property type="entry name" value="AMP-binding"/>
    <property type="match status" value="1"/>
</dbReference>
<dbReference type="Gene3D" id="3.30.300.30">
    <property type="match status" value="1"/>
</dbReference>